<protein>
    <submittedName>
        <fullName evidence="1">Large-conductance mechanosensitive channel</fullName>
    </submittedName>
</protein>
<name>A0A6J4IM38_9ACTN</name>
<gene>
    <name evidence="1" type="ORF">AVDCRST_MAG50-2413</name>
</gene>
<dbReference type="AlphaFoldDB" id="A0A6J4IM38"/>
<proteinExistence type="predicted"/>
<accession>A0A6J4IM38</accession>
<dbReference type="EMBL" id="CADCTF010000114">
    <property type="protein sequence ID" value="CAA9254213.1"/>
    <property type="molecule type" value="Genomic_DNA"/>
</dbReference>
<sequence>MAAVIFFFVVKPVTALMNRRKTEPEVASTTKDCPQCLSSVPFAARRCAFCTSELAAG</sequence>
<reference evidence="1" key="1">
    <citation type="submission" date="2020-02" db="EMBL/GenBank/DDBJ databases">
        <authorList>
            <person name="Meier V. D."/>
        </authorList>
    </citation>
    <scope>NUCLEOTIDE SEQUENCE</scope>
    <source>
        <strain evidence="1">AVDCRST_MAG50</strain>
    </source>
</reference>
<organism evidence="1">
    <name type="scientific">uncultured Acidimicrobiales bacterium</name>
    <dbReference type="NCBI Taxonomy" id="310071"/>
    <lineage>
        <taxon>Bacteria</taxon>
        <taxon>Bacillati</taxon>
        <taxon>Actinomycetota</taxon>
        <taxon>Acidimicrobiia</taxon>
        <taxon>Acidimicrobiales</taxon>
        <taxon>environmental samples</taxon>
    </lineage>
</organism>
<evidence type="ECO:0000313" key="1">
    <source>
        <dbReference type="EMBL" id="CAA9254213.1"/>
    </source>
</evidence>